<dbReference type="AlphaFoldDB" id="A0A8M1MZ37"/>
<feature type="compositionally biased region" description="Polar residues" evidence="2">
    <location>
        <begin position="811"/>
        <end position="828"/>
    </location>
</feature>
<dbReference type="InterPro" id="IPR042481">
    <property type="entry name" value="CCDC57"/>
</dbReference>
<feature type="region of interest" description="Disordered" evidence="2">
    <location>
        <begin position="778"/>
        <end position="934"/>
    </location>
</feature>
<dbReference type="GO" id="GO:0045931">
    <property type="term" value="P:positive regulation of mitotic cell cycle"/>
    <property type="evidence" value="ECO:0007669"/>
    <property type="project" value="TreeGrafter"/>
</dbReference>
<evidence type="ECO:0000313" key="4">
    <source>
        <dbReference type="RefSeq" id="XP_044777454.1"/>
    </source>
</evidence>
<organism evidence="3 4">
    <name type="scientific">Neomonachus schauinslandi</name>
    <name type="common">Hawaiian monk seal</name>
    <name type="synonym">Monachus schauinslandi</name>
    <dbReference type="NCBI Taxonomy" id="29088"/>
    <lineage>
        <taxon>Eukaryota</taxon>
        <taxon>Metazoa</taxon>
        <taxon>Chordata</taxon>
        <taxon>Craniata</taxon>
        <taxon>Vertebrata</taxon>
        <taxon>Euteleostomi</taxon>
        <taxon>Mammalia</taxon>
        <taxon>Eutheria</taxon>
        <taxon>Laurasiatheria</taxon>
        <taxon>Carnivora</taxon>
        <taxon>Caniformia</taxon>
        <taxon>Pinnipedia</taxon>
        <taxon>Phocidae</taxon>
        <taxon>Monachinae</taxon>
        <taxon>Monachini</taxon>
        <taxon>Neomonachus</taxon>
    </lineage>
</organism>
<evidence type="ECO:0000256" key="2">
    <source>
        <dbReference type="SAM" id="MobiDB-lite"/>
    </source>
</evidence>
<dbReference type="Proteomes" id="UP000248481">
    <property type="component" value="Chromosome 15"/>
</dbReference>
<dbReference type="GO" id="GO:0034451">
    <property type="term" value="C:centriolar satellite"/>
    <property type="evidence" value="ECO:0007669"/>
    <property type="project" value="TreeGrafter"/>
</dbReference>
<protein>
    <submittedName>
        <fullName evidence="4">Coiled-coil domain-containing protein 57 isoform X1</fullName>
    </submittedName>
</protein>
<dbReference type="GO" id="GO:0007099">
    <property type="term" value="P:centriole replication"/>
    <property type="evidence" value="ECO:0007669"/>
    <property type="project" value="TreeGrafter"/>
</dbReference>
<dbReference type="GeneID" id="110572416"/>
<feature type="coiled-coil region" evidence="1">
    <location>
        <begin position="310"/>
        <end position="337"/>
    </location>
</feature>
<dbReference type="GO" id="GO:0007020">
    <property type="term" value="P:microtubule nucleation"/>
    <property type="evidence" value="ECO:0007669"/>
    <property type="project" value="TreeGrafter"/>
</dbReference>
<dbReference type="RefSeq" id="XP_044777454.1">
    <property type="nucleotide sequence ID" value="XM_044921519.1"/>
</dbReference>
<feature type="region of interest" description="Disordered" evidence="2">
    <location>
        <begin position="701"/>
        <end position="746"/>
    </location>
</feature>
<name>A0A8M1MZ37_NEOSC</name>
<evidence type="ECO:0000256" key="1">
    <source>
        <dbReference type="SAM" id="Coils"/>
    </source>
</evidence>
<dbReference type="KEGG" id="nsu:110572416"/>
<dbReference type="GO" id="GO:0005814">
    <property type="term" value="C:centriole"/>
    <property type="evidence" value="ECO:0007669"/>
    <property type="project" value="TreeGrafter"/>
</dbReference>
<dbReference type="GO" id="GO:0005876">
    <property type="term" value="C:spindle microtubule"/>
    <property type="evidence" value="ECO:0007669"/>
    <property type="project" value="TreeGrafter"/>
</dbReference>
<keyword evidence="1" id="KW-0175">Coiled coil</keyword>
<feature type="compositionally biased region" description="Basic and acidic residues" evidence="2">
    <location>
        <begin position="842"/>
        <end position="852"/>
    </location>
</feature>
<feature type="region of interest" description="Disordered" evidence="2">
    <location>
        <begin position="21"/>
        <end position="42"/>
    </location>
</feature>
<dbReference type="PANTHER" id="PTHR46725:SF1">
    <property type="entry name" value="COILED-COIL DOMAIN-CONTAINING PROTEIN 57"/>
    <property type="match status" value="1"/>
</dbReference>
<gene>
    <name evidence="4" type="primary">CCDC57</name>
</gene>
<sequence length="962" mass="108848">MLPPPSEQALSQLRALKEGESRALQAQRCQPRDAALQDAHSQLHQAQGALRRLQEDFVYNLQVLEERDRELERYDAAFAQARGLEEARQAEVSELRVEAARLRQALAREARRREDLQRQHQLKLQEHRLELERIHSDKNSEMDQQREQYENLKWKLERRLEELDGELALQRKELLLEFESEMQKREHGFRLQADSMSNVVLTHELKVKLLNKELVALKDAAAQAAESLRSAEAANAGLEEKLQHSGQELRDLAAAKDARIKDLEGKLNCVQLSRKKEEEVFRRKHEELDHLARERDVVLAAVKGAHAEQLQVLEARALGLQARCEALELQLRRAEWRQVDALKEKDAAMDKLREDASALKSGWDAQIAQLSKEMISKDLQLQSLQEEEVELKAHLARCQQDIGRYKQQLSAAAERERCLEREKVQLELDWRQRCDGVERDHYRKSEDLIQALTEARDQVAAKLQETERTLRGQEVVLKALTLERDQAVQALRTQGLLPEREVQMLLRHHEEEIRGSFPSSEIQRLQEQNTSLRRAVSEMRKEMETLSDLVLPPAPSGGQSSDTEQPRPSPEAAAEAPDHVTVLETEIRNLKHKFKTLEEQVEDVLDPSKRPSSYTDFQPSVCISAGVPGGAVSADGSPIGLALRRLRDRAHLTNFLVARLRRKLLQRPLDMDTVQRELPREVGQVHLEVSELRKQVAELEEHLGSRPQLQALDKVAPGKEVPADQGPTGAEDQGPQPPQALSVPQLQRKLKEAARKILRLCLEKEQLLEMGNRLRAELGHHAPGKPPRHPLPTPEAQNMSVAPEAPLGQLQPHSAAQRQHRISTVTCRSTRHKENRSPKPRPAQESHRESGHRTGSSSSAASGPLQDTWKLLDLGSSPSGLTSQDDSAPAASPRPIGPLRLRDRPYPSSEAGYTDTSPRVQNRSRPCSDSRDASDRWRAVLEPVLRWEAGSGQIPFLACVEV</sequence>
<proteinExistence type="predicted"/>
<feature type="coiled-coil region" evidence="1">
    <location>
        <begin position="367"/>
        <end position="483"/>
    </location>
</feature>
<dbReference type="PANTHER" id="PTHR46725">
    <property type="entry name" value="COILED-COIL DOMAIN-CONTAINING PROTEIN 57"/>
    <property type="match status" value="1"/>
</dbReference>
<feature type="coiled-coil region" evidence="1">
    <location>
        <begin position="207"/>
        <end position="248"/>
    </location>
</feature>
<accession>A0A8M1MZ37</accession>
<dbReference type="GO" id="GO:0060271">
    <property type="term" value="P:cilium assembly"/>
    <property type="evidence" value="ECO:0007669"/>
    <property type="project" value="TreeGrafter"/>
</dbReference>
<feature type="compositionally biased region" description="Polar residues" evidence="2">
    <location>
        <begin position="914"/>
        <end position="925"/>
    </location>
</feature>
<evidence type="ECO:0000313" key="3">
    <source>
        <dbReference type="Proteomes" id="UP000248481"/>
    </source>
</evidence>
<dbReference type="CTD" id="284001"/>
<feature type="coiled-coil region" evidence="1">
    <location>
        <begin position="92"/>
        <end position="173"/>
    </location>
</feature>
<reference evidence="4" key="1">
    <citation type="submission" date="2025-08" db="UniProtKB">
        <authorList>
            <consortium name="RefSeq"/>
        </authorList>
    </citation>
    <scope>IDENTIFICATION</scope>
    <source>
        <tissue evidence="4">Blood</tissue>
    </source>
</reference>
<keyword evidence="3" id="KW-1185">Reference proteome</keyword>
<feature type="compositionally biased region" description="Polar residues" evidence="2">
    <location>
        <begin position="876"/>
        <end position="886"/>
    </location>
</feature>
<feature type="region of interest" description="Disordered" evidence="2">
    <location>
        <begin position="539"/>
        <end position="578"/>
    </location>
</feature>